<keyword evidence="10" id="KW-1003">Cell membrane</keyword>
<dbReference type="InterPro" id="IPR036771">
    <property type="entry name" value="ATPsynth_dsu/esu_N"/>
</dbReference>
<dbReference type="Pfam" id="PF02823">
    <property type="entry name" value="ATP-synt_DE_N"/>
    <property type="match status" value="1"/>
</dbReference>
<evidence type="ECO:0000259" key="12">
    <source>
        <dbReference type="Pfam" id="PF02823"/>
    </source>
</evidence>
<evidence type="ECO:0000256" key="6">
    <source>
        <dbReference type="ARBA" id="ARBA00023065"/>
    </source>
</evidence>
<feature type="domain" description="ATP synthase F1 complex delta/epsilon subunit N-terminal" evidence="12">
    <location>
        <begin position="5"/>
        <end position="84"/>
    </location>
</feature>
<name>A0ABW3FGF8_9HYPH</name>
<evidence type="ECO:0000256" key="5">
    <source>
        <dbReference type="ARBA" id="ARBA00022781"/>
    </source>
</evidence>
<dbReference type="EMBL" id="JBHTJV010000009">
    <property type="protein sequence ID" value="MFD0916548.1"/>
    <property type="molecule type" value="Genomic_DNA"/>
</dbReference>
<dbReference type="PANTHER" id="PTHR13822:SF10">
    <property type="entry name" value="ATP SYNTHASE EPSILON CHAIN, CHLOROPLASTIC"/>
    <property type="match status" value="1"/>
</dbReference>
<organism evidence="13 14">
    <name type="scientific">Pseudahrensia aquimaris</name>
    <dbReference type="NCBI Taxonomy" id="744461"/>
    <lineage>
        <taxon>Bacteria</taxon>
        <taxon>Pseudomonadati</taxon>
        <taxon>Pseudomonadota</taxon>
        <taxon>Alphaproteobacteria</taxon>
        <taxon>Hyphomicrobiales</taxon>
        <taxon>Ahrensiaceae</taxon>
        <taxon>Pseudahrensia</taxon>
    </lineage>
</organism>
<evidence type="ECO:0000256" key="1">
    <source>
        <dbReference type="ARBA" id="ARBA00003543"/>
    </source>
</evidence>
<keyword evidence="4 10" id="KW-0813">Transport</keyword>
<dbReference type="SUPFAM" id="SSF51344">
    <property type="entry name" value="Epsilon subunit of F1F0-ATP synthase N-terminal domain"/>
    <property type="match status" value="1"/>
</dbReference>
<comment type="function">
    <text evidence="1 10">Produces ATP from ADP in the presence of a proton gradient across the membrane.</text>
</comment>
<evidence type="ECO:0000313" key="14">
    <source>
        <dbReference type="Proteomes" id="UP001597101"/>
    </source>
</evidence>
<protein>
    <recommendedName>
        <fullName evidence="10">ATP synthase epsilon chain</fullName>
    </recommendedName>
    <alternativeName>
        <fullName evidence="10">ATP synthase F1 sector epsilon subunit</fullName>
    </alternativeName>
    <alternativeName>
        <fullName evidence="10">F-ATPase epsilon subunit</fullName>
    </alternativeName>
</protein>
<dbReference type="InterPro" id="IPR001469">
    <property type="entry name" value="ATP_synth_F1_dsu/esu"/>
</dbReference>
<gene>
    <name evidence="10" type="primary">atpC</name>
    <name evidence="13" type="ORF">ACFQ14_09030</name>
</gene>
<sequence>MADGFTFELVSPEKLLLSGEAEIVSVPATEGDMGVLANHSPVMTSLRPGMVEVTMVDGSQETFFVRGGFADVTPTQLTVLAEFAVAKKDMTRAIYDEQIAKAQELYDAHHKAGDDEKAANAQTILHQLQTLEGAILPA</sequence>
<keyword evidence="8 10" id="KW-0139">CF(1)</keyword>
<keyword evidence="5 10" id="KW-0375">Hydrogen ion transport</keyword>
<dbReference type="Proteomes" id="UP001597101">
    <property type="component" value="Unassembled WGS sequence"/>
</dbReference>
<evidence type="ECO:0000313" key="13">
    <source>
        <dbReference type="EMBL" id="MFD0916548.1"/>
    </source>
</evidence>
<keyword evidence="6 10" id="KW-0406">Ion transport</keyword>
<evidence type="ECO:0000256" key="3">
    <source>
        <dbReference type="ARBA" id="ARBA00005712"/>
    </source>
</evidence>
<dbReference type="Gene3D" id="2.60.15.10">
    <property type="entry name" value="F0F1 ATP synthase delta/epsilon subunit, N-terminal"/>
    <property type="match status" value="1"/>
</dbReference>
<dbReference type="NCBIfam" id="TIGR01216">
    <property type="entry name" value="ATP_synt_epsi"/>
    <property type="match status" value="1"/>
</dbReference>
<proteinExistence type="inferred from homology"/>
<keyword evidence="14" id="KW-1185">Reference proteome</keyword>
<evidence type="ECO:0000256" key="10">
    <source>
        <dbReference type="HAMAP-Rule" id="MF_00530"/>
    </source>
</evidence>
<reference evidence="14" key="1">
    <citation type="journal article" date="2019" name="Int. J. Syst. Evol. Microbiol.">
        <title>The Global Catalogue of Microorganisms (GCM) 10K type strain sequencing project: providing services to taxonomists for standard genome sequencing and annotation.</title>
        <authorList>
            <consortium name="The Broad Institute Genomics Platform"/>
            <consortium name="The Broad Institute Genome Sequencing Center for Infectious Disease"/>
            <person name="Wu L."/>
            <person name="Ma J."/>
        </authorList>
    </citation>
    <scope>NUCLEOTIDE SEQUENCE [LARGE SCALE GENOMIC DNA]</scope>
    <source>
        <strain evidence="14">CCUG 60023</strain>
    </source>
</reference>
<keyword evidence="9 10" id="KW-0066">ATP synthesis</keyword>
<evidence type="ECO:0000256" key="4">
    <source>
        <dbReference type="ARBA" id="ARBA00022448"/>
    </source>
</evidence>
<dbReference type="InterPro" id="IPR020546">
    <property type="entry name" value="ATP_synth_F1_dsu/esu_N"/>
</dbReference>
<accession>A0ABW3FGF8</accession>
<comment type="caution">
    <text evidence="13">The sequence shown here is derived from an EMBL/GenBank/DDBJ whole genome shotgun (WGS) entry which is preliminary data.</text>
</comment>
<evidence type="ECO:0000256" key="7">
    <source>
        <dbReference type="ARBA" id="ARBA00023136"/>
    </source>
</evidence>
<dbReference type="NCBIfam" id="NF001851">
    <property type="entry name" value="PRK00571.2-4"/>
    <property type="match status" value="1"/>
</dbReference>
<comment type="similarity">
    <text evidence="3 10 11">Belongs to the ATPase epsilon chain family.</text>
</comment>
<comment type="subunit">
    <text evidence="10 11">F-type ATPases have 2 components, CF(1) - the catalytic core - and CF(0) - the membrane proton channel. CF(1) has five subunits: alpha(3), beta(3), gamma(1), delta(1), epsilon(1). CF(0) has three main subunits: a, b and c.</text>
</comment>
<keyword evidence="7 10" id="KW-0472">Membrane</keyword>
<evidence type="ECO:0000256" key="11">
    <source>
        <dbReference type="RuleBase" id="RU003656"/>
    </source>
</evidence>
<comment type="subcellular location">
    <subcellularLocation>
        <location evidence="10">Cell membrane</location>
        <topology evidence="10">Peripheral membrane protein</topology>
    </subcellularLocation>
    <subcellularLocation>
        <location evidence="2">Endomembrane system</location>
        <topology evidence="2">Peripheral membrane protein</topology>
    </subcellularLocation>
</comment>
<evidence type="ECO:0000256" key="8">
    <source>
        <dbReference type="ARBA" id="ARBA00023196"/>
    </source>
</evidence>
<dbReference type="PANTHER" id="PTHR13822">
    <property type="entry name" value="ATP SYNTHASE DELTA/EPSILON CHAIN"/>
    <property type="match status" value="1"/>
</dbReference>
<dbReference type="RefSeq" id="WP_377212408.1">
    <property type="nucleotide sequence ID" value="NZ_JBHTJV010000009.1"/>
</dbReference>
<evidence type="ECO:0000256" key="9">
    <source>
        <dbReference type="ARBA" id="ARBA00023310"/>
    </source>
</evidence>
<evidence type="ECO:0000256" key="2">
    <source>
        <dbReference type="ARBA" id="ARBA00004184"/>
    </source>
</evidence>
<dbReference type="HAMAP" id="MF_00530">
    <property type="entry name" value="ATP_synth_epsil_bac"/>
    <property type="match status" value="1"/>
</dbReference>
<dbReference type="CDD" id="cd12152">
    <property type="entry name" value="F1-ATPase_delta"/>
    <property type="match status" value="1"/>
</dbReference>